<sequence length="109" mass="12445">MAEADMAIEVSIVLNYCRNRRTVDFSTVKTSRSRIRHQYHERNEPPIDLSQKKEAKLKRDAEAGCWIMSGNYRSPSSVSGRRDFRFPTAGPNVSFERLKLGATRASVCH</sequence>
<gene>
    <name evidence="1" type="ORF">H6P81_015793</name>
</gene>
<protein>
    <submittedName>
        <fullName evidence="1">Uncharacterized protein</fullName>
    </submittedName>
</protein>
<accession>A0AAV7EB48</accession>
<proteinExistence type="predicted"/>
<dbReference type="Proteomes" id="UP000825729">
    <property type="component" value="Unassembled WGS sequence"/>
</dbReference>
<name>A0AAV7EB48_ARIFI</name>
<keyword evidence="2" id="KW-1185">Reference proteome</keyword>
<dbReference type="AlphaFoldDB" id="A0AAV7EB48"/>
<reference evidence="1 2" key="1">
    <citation type="submission" date="2021-07" db="EMBL/GenBank/DDBJ databases">
        <title>The Aristolochia fimbriata genome: insights into angiosperm evolution, floral development and chemical biosynthesis.</title>
        <authorList>
            <person name="Jiao Y."/>
        </authorList>
    </citation>
    <scope>NUCLEOTIDE SEQUENCE [LARGE SCALE GENOMIC DNA]</scope>
    <source>
        <strain evidence="1">IBCAS-2021</strain>
        <tissue evidence="1">Leaf</tissue>
    </source>
</reference>
<evidence type="ECO:0000313" key="1">
    <source>
        <dbReference type="EMBL" id="KAG9444453.1"/>
    </source>
</evidence>
<dbReference type="EMBL" id="JAINDJ010000006">
    <property type="protein sequence ID" value="KAG9444453.1"/>
    <property type="molecule type" value="Genomic_DNA"/>
</dbReference>
<evidence type="ECO:0000313" key="2">
    <source>
        <dbReference type="Proteomes" id="UP000825729"/>
    </source>
</evidence>
<comment type="caution">
    <text evidence="1">The sequence shown here is derived from an EMBL/GenBank/DDBJ whole genome shotgun (WGS) entry which is preliminary data.</text>
</comment>
<organism evidence="1 2">
    <name type="scientific">Aristolochia fimbriata</name>
    <name type="common">White veined hardy Dutchman's pipe vine</name>
    <dbReference type="NCBI Taxonomy" id="158543"/>
    <lineage>
        <taxon>Eukaryota</taxon>
        <taxon>Viridiplantae</taxon>
        <taxon>Streptophyta</taxon>
        <taxon>Embryophyta</taxon>
        <taxon>Tracheophyta</taxon>
        <taxon>Spermatophyta</taxon>
        <taxon>Magnoliopsida</taxon>
        <taxon>Magnoliidae</taxon>
        <taxon>Piperales</taxon>
        <taxon>Aristolochiaceae</taxon>
        <taxon>Aristolochia</taxon>
    </lineage>
</organism>